<dbReference type="InterPro" id="IPR002489">
    <property type="entry name" value="Glu_synth_asu_C"/>
</dbReference>
<proteinExistence type="predicted"/>
<protein>
    <recommendedName>
        <fullName evidence="1">Glutamate synthase alpha subunit C-terminal domain-containing protein</fullName>
    </recommendedName>
</protein>
<dbReference type="PANTHER" id="PTHR39673:SF5">
    <property type="entry name" value="TUNGSTEN-CONTAINING FORMYLMETHANOFURAN DEHYDROGENASE 2 SUBUNIT C"/>
    <property type="match status" value="1"/>
</dbReference>
<dbReference type="InterPro" id="IPR036485">
    <property type="entry name" value="Glu_synth_asu_C_sf"/>
</dbReference>
<evidence type="ECO:0000313" key="2">
    <source>
        <dbReference type="EMBL" id="AKH19255.1"/>
    </source>
</evidence>
<dbReference type="OrthoDB" id="8562860at2"/>
<dbReference type="Gene3D" id="2.160.20.60">
    <property type="entry name" value="Glutamate synthase, alpha subunit, C-terminal domain"/>
    <property type="match status" value="2"/>
</dbReference>
<dbReference type="SUPFAM" id="SSF69336">
    <property type="entry name" value="Alpha subunit of glutamate synthase, C-terminal domain"/>
    <property type="match status" value="1"/>
</dbReference>
<evidence type="ECO:0000313" key="3">
    <source>
        <dbReference type="Proteomes" id="UP000034410"/>
    </source>
</evidence>
<organism evidence="2 3">
    <name type="scientific">Sedimenticola thiotaurini</name>
    <dbReference type="NCBI Taxonomy" id="1543721"/>
    <lineage>
        <taxon>Bacteria</taxon>
        <taxon>Pseudomonadati</taxon>
        <taxon>Pseudomonadota</taxon>
        <taxon>Gammaproteobacteria</taxon>
        <taxon>Chromatiales</taxon>
        <taxon>Sedimenticolaceae</taxon>
        <taxon>Sedimenticola</taxon>
    </lineage>
</organism>
<accession>A0A0F7JWS9</accession>
<gene>
    <name evidence="2" type="ORF">AAY24_01625</name>
</gene>
<evidence type="ECO:0000259" key="1">
    <source>
        <dbReference type="Pfam" id="PF01493"/>
    </source>
</evidence>
<dbReference type="AlphaFoldDB" id="A0A0F7JWS9"/>
<dbReference type="PANTHER" id="PTHR39673">
    <property type="entry name" value="TUNGSTEN FORMYLMETHANOFURAN DEHYDROGENASE, SUBUNIT C (FWDC)"/>
    <property type="match status" value="1"/>
</dbReference>
<dbReference type="GO" id="GO:0046914">
    <property type="term" value="F:transition metal ion binding"/>
    <property type="evidence" value="ECO:0007669"/>
    <property type="project" value="InterPro"/>
</dbReference>
<dbReference type="Proteomes" id="UP000034410">
    <property type="component" value="Chromosome"/>
</dbReference>
<dbReference type="KEGG" id="seds:AAY24_01625"/>
<dbReference type="GO" id="GO:0015948">
    <property type="term" value="P:methanogenesis"/>
    <property type="evidence" value="ECO:0007669"/>
    <property type="project" value="InterPro"/>
</dbReference>
<feature type="domain" description="Glutamate synthase alpha subunit C-terminal" evidence="1">
    <location>
        <begin position="73"/>
        <end position="218"/>
    </location>
</feature>
<dbReference type="GO" id="GO:0018493">
    <property type="term" value="F:formylmethanofuran dehydrogenase activity"/>
    <property type="evidence" value="ECO:0007669"/>
    <property type="project" value="InterPro"/>
</dbReference>
<keyword evidence="3" id="KW-1185">Reference proteome</keyword>
<name>A0A0F7JWS9_9GAMM</name>
<sequence length="271" mass="27879">MTITLRQTSGQPGRIDLRGITPDRLAGLPLPAIEQLQVSVDHRPVTLAACFQIEGDPSDEALIIEPGDSQIDYVGAGMASGTITLSGNAGHYAGAAMAGGKLLIQGSAGDFTGSAMQGGELIVTGSVGNATGAPVGGGMRGQSGGVIQVQGSAGDRTGECQRRGLVIIEGDAGNLTGYRMIAGTIYIAGKTGEQTGLGMRRGTILLNRRPEPLPVTINHNGTLPLTFLNLLTRQLRHYLGDKTPALTPATPVNRFVGDLACSGLGEIIVLE</sequence>
<dbReference type="RefSeq" id="WP_046858194.1">
    <property type="nucleotide sequence ID" value="NZ_CP011412.1"/>
</dbReference>
<dbReference type="Pfam" id="PF01493">
    <property type="entry name" value="GXGXG"/>
    <property type="match status" value="1"/>
</dbReference>
<dbReference type="InterPro" id="IPR017550">
    <property type="entry name" value="Formylmethanofuran_DH_suC"/>
</dbReference>
<reference evidence="2 3" key="1">
    <citation type="journal article" date="2015" name="Genome Announc.">
        <title>Complete Genome Sequence of Sedimenticola thiotaurini Strain SIP-G1, a Polyphosphate- and Polyhydroxyalkanoate-Accumulating Sulfur-Oxidizing Gammaproteobacterium Isolated from Salt Marsh Sediments.</title>
        <authorList>
            <person name="Flood B.E."/>
            <person name="Jones D.S."/>
            <person name="Bailey J.V."/>
        </authorList>
    </citation>
    <scope>NUCLEOTIDE SEQUENCE [LARGE SCALE GENOMIC DNA]</scope>
    <source>
        <strain evidence="2 3">SIP-G1</strain>
    </source>
</reference>
<dbReference type="EMBL" id="CP011412">
    <property type="protein sequence ID" value="AKH19255.1"/>
    <property type="molecule type" value="Genomic_DNA"/>
</dbReference>
<dbReference type="NCBIfam" id="TIGR03122">
    <property type="entry name" value="one_C_dehyd_C"/>
    <property type="match status" value="1"/>
</dbReference>